<dbReference type="GO" id="GO:0008810">
    <property type="term" value="F:cellulase activity"/>
    <property type="evidence" value="ECO:0007669"/>
    <property type="project" value="UniProtKB-UniRule"/>
</dbReference>
<feature type="compositionally biased region" description="Polar residues" evidence="2">
    <location>
        <begin position="813"/>
        <end position="832"/>
    </location>
</feature>
<keyword evidence="3" id="KW-1133">Transmembrane helix</keyword>
<dbReference type="CDD" id="cd21175">
    <property type="entry name" value="LPMO_AA9"/>
    <property type="match status" value="1"/>
</dbReference>
<evidence type="ECO:0000256" key="4">
    <source>
        <dbReference type="SAM" id="SignalP"/>
    </source>
</evidence>
<proteinExistence type="predicted"/>
<feature type="transmembrane region" description="Helical" evidence="3">
    <location>
        <begin position="274"/>
        <end position="296"/>
    </location>
</feature>
<organism evidence="6 7">
    <name type="scientific">Wallemia ichthyophaga</name>
    <dbReference type="NCBI Taxonomy" id="245174"/>
    <lineage>
        <taxon>Eukaryota</taxon>
        <taxon>Fungi</taxon>
        <taxon>Dikarya</taxon>
        <taxon>Basidiomycota</taxon>
        <taxon>Wallemiomycotina</taxon>
        <taxon>Wallemiomycetes</taxon>
        <taxon>Wallemiales</taxon>
        <taxon>Wallemiaceae</taxon>
        <taxon>Wallemia</taxon>
    </lineage>
</organism>
<dbReference type="GO" id="GO:0000138">
    <property type="term" value="C:Golgi trans cisterna"/>
    <property type="evidence" value="ECO:0007669"/>
    <property type="project" value="TreeGrafter"/>
</dbReference>
<dbReference type="AlphaFoldDB" id="A0A4T0IML8"/>
<dbReference type="GO" id="GO:0016020">
    <property type="term" value="C:membrane"/>
    <property type="evidence" value="ECO:0007669"/>
    <property type="project" value="TreeGrafter"/>
</dbReference>
<keyword evidence="3" id="KW-0472">Membrane</keyword>
<gene>
    <name evidence="6" type="ORF">E3P86_03904</name>
</gene>
<comment type="caution">
    <text evidence="6">The sequence shown here is derived from an EMBL/GenBank/DDBJ whole genome shotgun (WGS) entry which is preliminary data.</text>
</comment>
<evidence type="ECO:0000313" key="7">
    <source>
        <dbReference type="Proteomes" id="UP000310689"/>
    </source>
</evidence>
<feature type="region of interest" description="Disordered" evidence="2">
    <location>
        <begin position="802"/>
        <end position="850"/>
    </location>
</feature>
<accession>A0A4T0IML8</accession>
<feature type="compositionally biased region" description="Basic and acidic residues" evidence="2">
    <location>
        <begin position="834"/>
        <end position="844"/>
    </location>
</feature>
<keyword evidence="1" id="KW-1015">Disulfide bond</keyword>
<dbReference type="PANTHER" id="PTHR21575:SF12">
    <property type="entry name" value="PROTEIN HID1"/>
    <property type="match status" value="1"/>
</dbReference>
<reference evidence="6 7" key="1">
    <citation type="submission" date="2019-03" db="EMBL/GenBank/DDBJ databases">
        <title>Sequencing 23 genomes of Wallemia ichthyophaga.</title>
        <authorList>
            <person name="Gostincar C."/>
        </authorList>
    </citation>
    <scope>NUCLEOTIDE SEQUENCE [LARGE SCALE GENOMIC DNA]</scope>
    <source>
        <strain evidence="6 7">EXF-6200</strain>
    </source>
</reference>
<evidence type="ECO:0000256" key="2">
    <source>
        <dbReference type="SAM" id="MobiDB-lite"/>
    </source>
</evidence>
<keyword evidence="3" id="KW-0812">Transmembrane</keyword>
<dbReference type="Proteomes" id="UP000310689">
    <property type="component" value="Unassembled WGS sequence"/>
</dbReference>
<comment type="domain">
    <text evidence="1">Has a modular structure: an endo-beta-1,4-glucanase catalytic module at the N-terminus, a linker rich in serines and threonines, and a C-terminal carbohydrate-binding module (CBM).</text>
</comment>
<sequence>MIIKALTVSSLLSLVAAHGIVKQVILNDQTHTGPYPNYGDDSEIKSKGPIRQVTNTKPIKDIYSPNLSCGRDSVPSEYSAPVAAGTDVEFIWNGGEDGIPWPHSTGPIITYMGNCNGDCKNVDPTTIDFFKISEDDKRPDGMWEQATLKNFNTVKATVPWDIASGNYMIRHEIIALHEVNMVGGCEFYPSCINVQVQGGGDAYPSDTVKFPGGYNEQDPGIYLPNMYDSQQGITDYQQPGPALSASTQPPKQPPTFSSAFCLFLKATSSSSKSFLSFFGAFSGFALPAALPLIWTLTTNDHHLGMMEFLSNKFKKSNSKIDFRLSANGINRIKSILVHPDDVDYWFKFIDLIENDDDLNSLLTVNDIRLSLSENIFTLIRYLVSQLDGTTTNHALNIHRIFSKLFPVYYDLGYLPAMSNAIDYNSLLTSSIKSLFRLNNTYTLSIWVKGVGLSSDTPNDNNLNSHRALILSSILAVLSPPLYSTPQSILPVHDQLIGYLNSLDRKIVLVLLSSLLNTSISTKQLNYLPLTPILSKFSLLSMDLLLVLIYNSSSTFSKSLSKLHRSIDFDFILTRSLSIIDESSAPNYSLKAISKSHYIQNPNVLQLWLFLWRLIDLNPKFKLYLSHSNHYLSISTRLITALNTQSHNQNLLRLLTSLLHSLSFDHYFGSSLDNPISLQDGNHGLSDYLVSTIYNLVTSSIHPASYDSLLAALANLGGYLKHLSQLSAVRLVSIYRALATPQFLFANKGNPRYLFYILEAFNGVIHRQLNANPSLIYALLLNNDSFQSLANLTLQKGLKVVQGSRGNSLDHENPTTSSPSQVTYPPQSIPNENEMSEKAKGKQAERVSTSIDSSRLQENKVSFGGDVPKMICDFHTIKINDTQFEPTEEWVRSWVVKLPLDSILLASTEVGVLLLSLLFKSDLNSYSLSFVKNQ</sequence>
<evidence type="ECO:0000256" key="3">
    <source>
        <dbReference type="SAM" id="Phobius"/>
    </source>
</evidence>
<keyword evidence="1" id="KW-0964">Secreted</keyword>
<keyword evidence="1" id="KW-0136">Cellulose degradation</keyword>
<keyword evidence="4" id="KW-0732">Signal</keyword>
<dbReference type="InterPro" id="IPR005103">
    <property type="entry name" value="AA9_LPMO"/>
</dbReference>
<comment type="subcellular location">
    <subcellularLocation>
        <location evidence="1">Secreted</location>
    </subcellularLocation>
</comment>
<keyword evidence="1" id="KW-0624">Polysaccharide degradation</keyword>
<dbReference type="Gene3D" id="2.70.50.70">
    <property type="match status" value="1"/>
</dbReference>
<dbReference type="EC" id="1.14.99.56" evidence="1"/>
<dbReference type="GO" id="GO:0030248">
    <property type="term" value="F:cellulose binding"/>
    <property type="evidence" value="ECO:0007669"/>
    <property type="project" value="UniProtKB-UniRule"/>
</dbReference>
<keyword evidence="1" id="KW-0119">Carbohydrate metabolism</keyword>
<dbReference type="GO" id="GO:0030245">
    <property type="term" value="P:cellulose catabolic process"/>
    <property type="evidence" value="ECO:0007669"/>
    <property type="project" value="UniProtKB-UniRule"/>
</dbReference>
<dbReference type="PANTHER" id="PTHR21575">
    <property type="entry name" value="PROTEIN HID1"/>
    <property type="match status" value="1"/>
</dbReference>
<protein>
    <recommendedName>
        <fullName evidence="1">AA9 family lytic polysaccharide monooxygenase</fullName>
        <ecNumber evidence="1">1.14.99.56</ecNumber>
    </recommendedName>
    <alternativeName>
        <fullName evidence="1">Endo-beta-1,4-glucanase</fullName>
    </alternativeName>
    <alternativeName>
        <fullName evidence="1">Glycosyl hydrolase 61 family protein</fullName>
    </alternativeName>
</protein>
<feature type="chain" id="PRO_5020554939" description="AA9 family lytic polysaccharide monooxygenase" evidence="4">
    <location>
        <begin position="18"/>
        <end position="933"/>
    </location>
</feature>
<comment type="catalytic activity">
    <reaction evidence="1">
        <text>[(1-&gt;4)-beta-D-glucosyl]n+m + reduced acceptor + O2 = 4-dehydro-beta-D-glucosyl-[(1-&gt;4)-beta-D-glucosyl]n-1 + [(1-&gt;4)-beta-D-glucosyl]m + acceptor + H2O.</text>
        <dbReference type="EC" id="1.14.99.56"/>
    </reaction>
</comment>
<dbReference type="Pfam" id="PF03443">
    <property type="entry name" value="AA9"/>
    <property type="match status" value="1"/>
</dbReference>
<evidence type="ECO:0000256" key="1">
    <source>
        <dbReference type="RuleBase" id="RU368122"/>
    </source>
</evidence>
<evidence type="ECO:0000259" key="5">
    <source>
        <dbReference type="Pfam" id="PF03443"/>
    </source>
</evidence>
<feature type="signal peptide" evidence="4">
    <location>
        <begin position="1"/>
        <end position="17"/>
    </location>
</feature>
<dbReference type="InterPro" id="IPR026705">
    <property type="entry name" value="Hid-1/Ecm30"/>
</dbReference>
<feature type="domain" description="Auxiliary Activity family 9 catalytic" evidence="5">
    <location>
        <begin position="18"/>
        <end position="236"/>
    </location>
</feature>
<dbReference type="GO" id="GO:0005797">
    <property type="term" value="C:Golgi medial cisterna"/>
    <property type="evidence" value="ECO:0007669"/>
    <property type="project" value="TreeGrafter"/>
</dbReference>
<evidence type="ECO:0000313" key="6">
    <source>
        <dbReference type="EMBL" id="TIB28191.1"/>
    </source>
</evidence>
<dbReference type="GO" id="GO:0005576">
    <property type="term" value="C:extracellular region"/>
    <property type="evidence" value="ECO:0007669"/>
    <property type="project" value="UniProtKB-SubCell"/>
</dbReference>
<comment type="function">
    <text evidence="1">Lytic polysaccharide monooxygenase (LMPO) that depolymerizes crystalline and amorphous polysaccharides via the oxidation of scissile alpha- or beta-(1-4)-glycosidic bonds, yielding C1 and/or C4 oxidation products. Catalysis by LPMOs requires the reduction of the active-site copper from Cu(II) to Cu(I) by a reducing agent and H(2)O(2) or O(2) as a cosubstrate.</text>
</comment>
<dbReference type="EMBL" id="SPOI01000356">
    <property type="protein sequence ID" value="TIB28191.1"/>
    <property type="molecule type" value="Genomic_DNA"/>
</dbReference>
<name>A0A4T0IML8_WALIC</name>
<dbReference type="Pfam" id="PF12722">
    <property type="entry name" value="Hid1"/>
    <property type="match status" value="1"/>
</dbReference>